<dbReference type="PROSITE" id="PS50005">
    <property type="entry name" value="TPR"/>
    <property type="match status" value="3"/>
</dbReference>
<dbReference type="InterPro" id="IPR011990">
    <property type="entry name" value="TPR-like_helical_dom_sf"/>
</dbReference>
<evidence type="ECO:0000313" key="4">
    <source>
        <dbReference type="Proteomes" id="UP001204621"/>
    </source>
</evidence>
<dbReference type="Gene3D" id="3.30.70.2390">
    <property type="match status" value="1"/>
</dbReference>
<feature type="repeat" description="TPR" evidence="1">
    <location>
        <begin position="146"/>
        <end position="179"/>
    </location>
</feature>
<dbReference type="SMART" id="SM00028">
    <property type="entry name" value="TPR"/>
    <property type="match status" value="3"/>
</dbReference>
<comment type="caution">
    <text evidence="3">The sequence shown here is derived from an EMBL/GenBank/DDBJ whole genome shotgun (WGS) entry which is preliminary data.</text>
</comment>
<dbReference type="InterPro" id="IPR019734">
    <property type="entry name" value="TPR_rpt"/>
</dbReference>
<dbReference type="InterPro" id="IPR027381">
    <property type="entry name" value="LytR/CpsA/Psr_C"/>
</dbReference>
<dbReference type="PANTHER" id="PTHR12558">
    <property type="entry name" value="CELL DIVISION CYCLE 16,23,27"/>
    <property type="match status" value="1"/>
</dbReference>
<sequence length="378" mass="40476">MRIPFERLSILCAGPLLVACASLSGRFALPDQPPAARSADDAYQIGRNYHLAHQYDRALHAYRDALAADPAHVNARNGMATLYAERRAFEQAIPIWRELTTGLTMASGPSSAYLFTNLGYAYFLNGQYGDAVTALEKACLLDPLSYSAWFHLGESLQKLGQVERAQDMFRQAAALQSHDARADFTAVGGSAVPAVDAAVKEAPRPGDEWAATDIVTRADGLLELRRTPAPLARVQHVPAPETDGQAIPVAPPPRPAPLPPLATLSAALLEIRNGNGVTGMAKSLSQKMGDPGLKVVRLTNEKGYGVRQTRVEYAAGYRPVAERLAARFGDATVVEVGNFERAKLRLVIGRDIARPDFALRPLPAGEAAPMLADAHGGG</sequence>
<protein>
    <submittedName>
        <fullName evidence="3">LytR C-terminal domain-containing protein</fullName>
    </submittedName>
</protein>
<dbReference type="EMBL" id="JANUGU010000003">
    <property type="protein sequence ID" value="MCS0658896.1"/>
    <property type="molecule type" value="Genomic_DNA"/>
</dbReference>
<evidence type="ECO:0000313" key="3">
    <source>
        <dbReference type="EMBL" id="MCS0658896.1"/>
    </source>
</evidence>
<dbReference type="Pfam" id="PF14559">
    <property type="entry name" value="TPR_19"/>
    <property type="match status" value="1"/>
</dbReference>
<feature type="domain" description="LytR/CpsA/Psr regulator C-terminal" evidence="2">
    <location>
        <begin position="270"/>
        <end position="351"/>
    </location>
</feature>
<reference evidence="3 4" key="1">
    <citation type="submission" date="2022-08" db="EMBL/GenBank/DDBJ databases">
        <title>Reclassification of Massilia species as members of the genera Telluria, Duganella, Pseudoduganella, Mokoshia gen. nov. and Zemynaea gen. nov. using orthogonal and non-orthogonal genome-based approaches.</title>
        <authorList>
            <person name="Bowman J.P."/>
        </authorList>
    </citation>
    <scope>NUCLEOTIDE SEQUENCE [LARGE SCALE GENOMIC DNA]</scope>
    <source>
        <strain evidence="3 4">JCM 31606</strain>
    </source>
</reference>
<organism evidence="3 4">
    <name type="scientific">Massilia terrae</name>
    <dbReference type="NCBI Taxonomy" id="1811224"/>
    <lineage>
        <taxon>Bacteria</taxon>
        <taxon>Pseudomonadati</taxon>
        <taxon>Pseudomonadota</taxon>
        <taxon>Betaproteobacteria</taxon>
        <taxon>Burkholderiales</taxon>
        <taxon>Oxalobacteraceae</taxon>
        <taxon>Telluria group</taxon>
        <taxon>Massilia</taxon>
    </lineage>
</organism>
<accession>A0ABT2CZ93</accession>
<dbReference type="RefSeq" id="WP_258812080.1">
    <property type="nucleotide sequence ID" value="NZ_JANUGU010000003.1"/>
</dbReference>
<dbReference type="PANTHER" id="PTHR12558:SF13">
    <property type="entry name" value="CELL DIVISION CYCLE PROTEIN 27 HOMOLOG"/>
    <property type="match status" value="1"/>
</dbReference>
<keyword evidence="1" id="KW-0802">TPR repeat</keyword>
<dbReference type="PROSITE" id="PS51257">
    <property type="entry name" value="PROKAR_LIPOPROTEIN"/>
    <property type="match status" value="1"/>
</dbReference>
<feature type="repeat" description="TPR" evidence="1">
    <location>
        <begin position="112"/>
        <end position="145"/>
    </location>
</feature>
<evidence type="ECO:0000259" key="2">
    <source>
        <dbReference type="Pfam" id="PF13399"/>
    </source>
</evidence>
<feature type="repeat" description="TPR" evidence="1">
    <location>
        <begin position="39"/>
        <end position="72"/>
    </location>
</feature>
<name>A0ABT2CZ93_9BURK</name>
<dbReference type="Pfam" id="PF13399">
    <property type="entry name" value="LytR_C"/>
    <property type="match status" value="1"/>
</dbReference>
<gene>
    <name evidence="3" type="ORF">NX778_12565</name>
</gene>
<proteinExistence type="predicted"/>
<keyword evidence="4" id="KW-1185">Reference proteome</keyword>
<dbReference type="SUPFAM" id="SSF48452">
    <property type="entry name" value="TPR-like"/>
    <property type="match status" value="1"/>
</dbReference>
<evidence type="ECO:0000256" key="1">
    <source>
        <dbReference type="PROSITE-ProRule" id="PRU00339"/>
    </source>
</evidence>
<dbReference type="Proteomes" id="UP001204621">
    <property type="component" value="Unassembled WGS sequence"/>
</dbReference>
<dbReference type="Pfam" id="PF13414">
    <property type="entry name" value="TPR_11"/>
    <property type="match status" value="1"/>
</dbReference>
<dbReference type="Gene3D" id="1.25.40.10">
    <property type="entry name" value="Tetratricopeptide repeat domain"/>
    <property type="match status" value="2"/>
</dbReference>